<keyword evidence="2" id="KW-1185">Reference proteome</keyword>
<accession>F9ZWH1</accession>
<dbReference type="Proteomes" id="UP000008888">
    <property type="component" value="Chromosome"/>
</dbReference>
<dbReference type="eggNOG" id="COG1670">
    <property type="taxonomic scope" value="Bacteria"/>
</dbReference>
<sequence length="236" mass="27376">MKILGLGEKYKQLQQLIVQLGWINTCLYAANRISNLLKLGLFFNKYYFVAQSFADQPQLPPNKGRRIRVVELAPESLDCNPCPRPKDVLVDRYNQGATCLTAYREDEFAGCLWYAESRYREDEVRCLYQLPADQAVWDFDVYVEPKFRLSPVFLKLWDEASTKLTRKGCRWSFSRISAFNAMSLSSHKRMGAYVVGWAVFAQFRQTQICIASMKPFIHLSTSEFSFPVFKFSLPKI</sequence>
<reference evidence="2" key="3">
    <citation type="submission" date="2011-05" db="EMBL/GenBank/DDBJ databases">
        <title>Complete sequence of Methylomonas methanica MC09.</title>
        <authorList>
            <consortium name="US DOE Joint Genome Institute"/>
            <person name="Lucas S."/>
            <person name="Han J."/>
            <person name="Lapidus A."/>
            <person name="Cheng J.-F."/>
            <person name="Goodwin L."/>
            <person name="Pitluck S."/>
            <person name="Peters L."/>
            <person name="Mikhailova N."/>
            <person name="Teshima H."/>
            <person name="Han C."/>
            <person name="Tapia R."/>
            <person name="Land M."/>
            <person name="Hauser L."/>
            <person name="Kyrpides N."/>
            <person name="Ivanova N."/>
            <person name="Pagani I."/>
            <person name="Stein L."/>
            <person name="Woyke T."/>
        </authorList>
    </citation>
    <scope>NUCLEOTIDE SEQUENCE [LARGE SCALE GENOMIC DNA]</scope>
    <source>
        <strain evidence="2">MC09</strain>
    </source>
</reference>
<dbReference type="Gene3D" id="3.40.630.30">
    <property type="match status" value="1"/>
</dbReference>
<evidence type="ECO:0000313" key="1">
    <source>
        <dbReference type="EMBL" id="AEF99640.1"/>
    </source>
</evidence>
<dbReference type="STRING" id="857087.Metme_1212"/>
<dbReference type="AlphaFoldDB" id="F9ZWH1"/>
<reference key="2">
    <citation type="submission" date="2011-05" db="EMBL/GenBank/DDBJ databases">
        <title>Complete genome sequence of the aerobic marine methanotroph Methylomonas methanica MC09.</title>
        <authorList>
            <person name="Boden R."/>
            <person name="Cunliffe M."/>
            <person name="Scanlan J."/>
            <person name="Moussard H."/>
            <person name="Kits K.D."/>
            <person name="Klotz M."/>
            <person name="Jetten M."/>
            <person name="Vuilleumier S."/>
            <person name="Han J."/>
            <person name="Peters L."/>
            <person name="Mikhailova N."/>
            <person name="Teshima H."/>
            <person name="Tapia R."/>
            <person name="Kyrpides N."/>
            <person name="Ivanova N."/>
            <person name="Pagani I."/>
            <person name="Cheng J.-F."/>
            <person name="Goodwin L."/>
            <person name="Han C."/>
            <person name="Hauser L."/>
            <person name="Land M."/>
            <person name="Lapidus A."/>
            <person name="Lucas S."/>
            <person name="Pitluck S."/>
            <person name="Woyke T."/>
            <person name="Stein L.Y."/>
            <person name="Murrell C."/>
        </authorList>
    </citation>
    <scope>NUCLEOTIDE SEQUENCE</scope>
    <source>
        <strain>MC09</strain>
    </source>
</reference>
<name>F9ZWH1_METMM</name>
<evidence type="ECO:0000313" key="2">
    <source>
        <dbReference type="Proteomes" id="UP000008888"/>
    </source>
</evidence>
<dbReference type="KEGG" id="mmt:Metme_1212"/>
<dbReference type="HOGENOM" id="CLU_087563_0_0_6"/>
<proteinExistence type="predicted"/>
<organism evidence="1 2">
    <name type="scientific">Methylomonas methanica (strain DSM 25384 / MC09)</name>
    <dbReference type="NCBI Taxonomy" id="857087"/>
    <lineage>
        <taxon>Bacteria</taxon>
        <taxon>Pseudomonadati</taxon>
        <taxon>Pseudomonadota</taxon>
        <taxon>Gammaproteobacteria</taxon>
        <taxon>Methylococcales</taxon>
        <taxon>Methylococcaceae</taxon>
        <taxon>Methylomonas</taxon>
    </lineage>
</organism>
<dbReference type="InterPro" id="IPR016181">
    <property type="entry name" value="Acyl_CoA_acyltransferase"/>
</dbReference>
<dbReference type="SUPFAM" id="SSF55729">
    <property type="entry name" value="Acyl-CoA N-acyltransferases (Nat)"/>
    <property type="match status" value="1"/>
</dbReference>
<evidence type="ECO:0008006" key="3">
    <source>
        <dbReference type="Google" id="ProtNLM"/>
    </source>
</evidence>
<protein>
    <recommendedName>
        <fullName evidence="3">N-acetyltransferase domain-containing protein</fullName>
    </recommendedName>
</protein>
<gene>
    <name evidence="1" type="ordered locus">Metme_1212</name>
</gene>
<dbReference type="EMBL" id="CP002738">
    <property type="protein sequence ID" value="AEF99640.1"/>
    <property type="molecule type" value="Genomic_DNA"/>
</dbReference>
<reference evidence="1 2" key="1">
    <citation type="journal article" date="2011" name="J. Bacteriol.">
        <title>Complete Genome Sequence of the Aerobic Marine Methanotroph Methylomonas methanica MC09.</title>
        <authorList>
            <person name="Boden R."/>
            <person name="Cunliffe M."/>
            <person name="Scanlan J."/>
            <person name="Moussard H."/>
            <person name="Kits K.D."/>
            <person name="Klotz M.G."/>
            <person name="Jetten M.S."/>
            <person name="Vuilleumier S."/>
            <person name="Han J."/>
            <person name="Peters L."/>
            <person name="Mikhailova N."/>
            <person name="Teshima H."/>
            <person name="Tapia R."/>
            <person name="Kyrpides N."/>
            <person name="Ivanova N."/>
            <person name="Pagani I."/>
            <person name="Cheng J.F."/>
            <person name="Goodwin L."/>
            <person name="Han C."/>
            <person name="Hauser L."/>
            <person name="Land M.L."/>
            <person name="Lapidus A."/>
            <person name="Lucas S."/>
            <person name="Pitluck S."/>
            <person name="Woyke T."/>
            <person name="Stein L."/>
            <person name="Murrell J.C."/>
        </authorList>
    </citation>
    <scope>NUCLEOTIDE SEQUENCE [LARGE SCALE GENOMIC DNA]</scope>
    <source>
        <strain evidence="1 2">MC09</strain>
    </source>
</reference>